<dbReference type="Proteomes" id="UP000824164">
    <property type="component" value="Unassembled WGS sequence"/>
</dbReference>
<sequence length="233" mass="26395">MNERIVIQGLTKTYKKNEALKDVDLTIPAGAIVGLLGPNGSGKTTLLKILTGLIRSYKGTVSIGGRPVGEETKKMISYLPDEPYFADWMRVKDALGIFQDMYEDFDKARCLDMIGRFRIAEKARVRTLSKGTKEKFQLALVLSRRAPIVILDEPIGGVDPAAREVILDTILENYTKDQTLLIATHLIAELERIFDVAIFIREGRILLNKDVESLRMETGRSVDELFRERFRYE</sequence>
<dbReference type="SMART" id="SM00382">
    <property type="entry name" value="AAA"/>
    <property type="match status" value="1"/>
</dbReference>
<dbReference type="EMBL" id="DVLT01000008">
    <property type="protein sequence ID" value="HIU01936.1"/>
    <property type="molecule type" value="Genomic_DNA"/>
</dbReference>
<gene>
    <name evidence="4" type="ORF">IAB63_01635</name>
</gene>
<dbReference type="CDD" id="cd03230">
    <property type="entry name" value="ABC_DR_subfamily_A"/>
    <property type="match status" value="1"/>
</dbReference>
<organism evidence="4 5">
    <name type="scientific">Candidatus Onthocola gallistercoris</name>
    <dbReference type="NCBI Taxonomy" id="2840876"/>
    <lineage>
        <taxon>Bacteria</taxon>
        <taxon>Bacillati</taxon>
        <taxon>Bacillota</taxon>
        <taxon>Bacilli</taxon>
        <taxon>Candidatus Onthocola</taxon>
    </lineage>
</organism>
<dbReference type="PANTHER" id="PTHR43158:SF1">
    <property type="entry name" value="ABC TRANSPORTER, ATP-BINDING PROTEIN"/>
    <property type="match status" value="1"/>
</dbReference>
<keyword evidence="1" id="KW-0547">Nucleotide-binding</keyword>
<dbReference type="GO" id="GO:0005524">
    <property type="term" value="F:ATP binding"/>
    <property type="evidence" value="ECO:0007669"/>
    <property type="project" value="UniProtKB-KW"/>
</dbReference>
<feature type="domain" description="ABC transporter" evidence="3">
    <location>
        <begin position="5"/>
        <end position="227"/>
    </location>
</feature>
<proteinExistence type="predicted"/>
<dbReference type="PROSITE" id="PS50893">
    <property type="entry name" value="ABC_TRANSPORTER_2"/>
    <property type="match status" value="1"/>
</dbReference>
<keyword evidence="2 4" id="KW-0067">ATP-binding</keyword>
<reference evidence="4" key="2">
    <citation type="journal article" date="2021" name="PeerJ">
        <title>Extensive microbial diversity within the chicken gut microbiome revealed by metagenomics and culture.</title>
        <authorList>
            <person name="Gilroy R."/>
            <person name="Ravi A."/>
            <person name="Getino M."/>
            <person name="Pursley I."/>
            <person name="Horton D.L."/>
            <person name="Alikhan N.F."/>
            <person name="Baker D."/>
            <person name="Gharbi K."/>
            <person name="Hall N."/>
            <person name="Watson M."/>
            <person name="Adriaenssens E.M."/>
            <person name="Foster-Nyarko E."/>
            <person name="Jarju S."/>
            <person name="Secka A."/>
            <person name="Antonio M."/>
            <person name="Oren A."/>
            <person name="Chaudhuri R.R."/>
            <person name="La Ragione R."/>
            <person name="Hildebrand F."/>
            <person name="Pallen M.J."/>
        </authorList>
    </citation>
    <scope>NUCLEOTIDE SEQUENCE</scope>
    <source>
        <strain evidence="4">CHK187-14744</strain>
    </source>
</reference>
<dbReference type="GO" id="GO:0016887">
    <property type="term" value="F:ATP hydrolysis activity"/>
    <property type="evidence" value="ECO:0007669"/>
    <property type="project" value="InterPro"/>
</dbReference>
<dbReference type="InterPro" id="IPR003593">
    <property type="entry name" value="AAA+_ATPase"/>
</dbReference>
<evidence type="ECO:0000313" key="5">
    <source>
        <dbReference type="Proteomes" id="UP000824164"/>
    </source>
</evidence>
<dbReference type="Pfam" id="PF00005">
    <property type="entry name" value="ABC_tran"/>
    <property type="match status" value="1"/>
</dbReference>
<reference evidence="4" key="1">
    <citation type="submission" date="2020-10" db="EMBL/GenBank/DDBJ databases">
        <authorList>
            <person name="Gilroy R."/>
        </authorList>
    </citation>
    <scope>NUCLEOTIDE SEQUENCE</scope>
    <source>
        <strain evidence="4">CHK187-14744</strain>
    </source>
</reference>
<dbReference type="AlphaFoldDB" id="A0A9D1HEN9"/>
<name>A0A9D1HEN9_9FIRM</name>
<dbReference type="InterPro" id="IPR027417">
    <property type="entry name" value="P-loop_NTPase"/>
</dbReference>
<dbReference type="InterPro" id="IPR003439">
    <property type="entry name" value="ABC_transporter-like_ATP-bd"/>
</dbReference>
<evidence type="ECO:0000256" key="2">
    <source>
        <dbReference type="ARBA" id="ARBA00022840"/>
    </source>
</evidence>
<dbReference type="Gene3D" id="3.40.50.300">
    <property type="entry name" value="P-loop containing nucleotide triphosphate hydrolases"/>
    <property type="match status" value="1"/>
</dbReference>
<evidence type="ECO:0000259" key="3">
    <source>
        <dbReference type="PROSITE" id="PS50893"/>
    </source>
</evidence>
<accession>A0A9D1HEN9</accession>
<comment type="caution">
    <text evidence="4">The sequence shown here is derived from an EMBL/GenBank/DDBJ whole genome shotgun (WGS) entry which is preliminary data.</text>
</comment>
<dbReference type="SUPFAM" id="SSF52540">
    <property type="entry name" value="P-loop containing nucleoside triphosphate hydrolases"/>
    <property type="match status" value="1"/>
</dbReference>
<dbReference type="PANTHER" id="PTHR43158">
    <property type="entry name" value="SKFA PEPTIDE EXPORT ATP-BINDING PROTEIN SKFE"/>
    <property type="match status" value="1"/>
</dbReference>
<protein>
    <submittedName>
        <fullName evidence="4">ABC transporter ATP-binding protein</fullName>
    </submittedName>
</protein>
<evidence type="ECO:0000256" key="1">
    <source>
        <dbReference type="ARBA" id="ARBA00022741"/>
    </source>
</evidence>
<evidence type="ECO:0000313" key="4">
    <source>
        <dbReference type="EMBL" id="HIU01936.1"/>
    </source>
</evidence>